<dbReference type="NCBIfam" id="TIGR00278">
    <property type="entry name" value="membrane protein insertion efficiency factor YidD"/>
    <property type="match status" value="1"/>
</dbReference>
<proteinExistence type="inferred from homology"/>
<dbReference type="Pfam" id="PF01809">
    <property type="entry name" value="YidD"/>
    <property type="match status" value="1"/>
</dbReference>
<dbReference type="HAMAP" id="MF_00386">
    <property type="entry name" value="UPF0161_YidD"/>
    <property type="match status" value="1"/>
</dbReference>
<dbReference type="SMART" id="SM01234">
    <property type="entry name" value="Haemolytic"/>
    <property type="match status" value="1"/>
</dbReference>
<reference evidence="1" key="1">
    <citation type="submission" date="2018-06" db="EMBL/GenBank/DDBJ databases">
        <authorList>
            <person name="Zhirakovskaya E."/>
        </authorList>
    </citation>
    <scope>NUCLEOTIDE SEQUENCE</scope>
</reference>
<dbReference type="EMBL" id="UOEE01000036">
    <property type="protein sequence ID" value="VAV87324.1"/>
    <property type="molecule type" value="Genomic_DNA"/>
</dbReference>
<sequence length="111" mass="12639">MIAQIFSFLMILLLRIYKLTLSPVFGFFGVRCRHEPTCSSYGIAAIRSHGPWTGGWLTLSRLLRCHPFGSHGLDPVPVNRGPRGKLWQIGKLGDWSWSNRDVKEKSQNRKS</sequence>
<dbReference type="PANTHER" id="PTHR33383">
    <property type="entry name" value="MEMBRANE PROTEIN INSERTION EFFICIENCY FACTOR-RELATED"/>
    <property type="match status" value="1"/>
</dbReference>
<dbReference type="AlphaFoldDB" id="A0A3B0R1F7"/>
<name>A0A3B0R1F7_9ZZZZ</name>
<protein>
    <submittedName>
        <fullName evidence="1">Protein YidD</fullName>
    </submittedName>
</protein>
<dbReference type="InterPro" id="IPR002696">
    <property type="entry name" value="Membr_insert_effic_factor_YidD"/>
</dbReference>
<dbReference type="PANTHER" id="PTHR33383:SF1">
    <property type="entry name" value="MEMBRANE PROTEIN INSERTION EFFICIENCY FACTOR-RELATED"/>
    <property type="match status" value="1"/>
</dbReference>
<gene>
    <name evidence="1" type="ORF">MNBD_ALPHA06-806</name>
</gene>
<evidence type="ECO:0000313" key="1">
    <source>
        <dbReference type="EMBL" id="VAV87324.1"/>
    </source>
</evidence>
<organism evidence="1">
    <name type="scientific">hydrothermal vent metagenome</name>
    <dbReference type="NCBI Taxonomy" id="652676"/>
    <lineage>
        <taxon>unclassified sequences</taxon>
        <taxon>metagenomes</taxon>
        <taxon>ecological metagenomes</taxon>
    </lineage>
</organism>
<accession>A0A3B0R1F7</accession>